<comment type="caution">
    <text evidence="2">The sequence shown here is derived from an EMBL/GenBank/DDBJ whole genome shotgun (WGS) entry which is preliminary data.</text>
</comment>
<evidence type="ECO:0000313" key="2">
    <source>
        <dbReference type="EMBL" id="MFD0789361.1"/>
    </source>
</evidence>
<dbReference type="EMBL" id="JBHTII010000001">
    <property type="protein sequence ID" value="MFD0789361.1"/>
    <property type="molecule type" value="Genomic_DNA"/>
</dbReference>
<feature type="compositionally biased region" description="Low complexity" evidence="1">
    <location>
        <begin position="26"/>
        <end position="48"/>
    </location>
</feature>
<keyword evidence="3" id="KW-1185">Reference proteome</keyword>
<sequence>MTDHEKNANETAPPDPATPEVAATGPDEPQATEPPTTDPTTDAAAPAEGGDDASHEAIGIGVIASGNGGDHLGQDEGRETLTAGQAQREGGLGSEQEQRLPAMSQNDASSVDKVAGIVAQTRQDVGTESLEQIEHVLAQRLEQSGVPLPESDVKELARQVSTGDAESPQES</sequence>
<protein>
    <recommendedName>
        <fullName evidence="4">Anti-sigma-28 factor FlgM C-terminal domain-containing protein</fullName>
    </recommendedName>
</protein>
<organism evidence="2 3">
    <name type="scientific">Microbacterium insulae</name>
    <dbReference type="NCBI Taxonomy" id="483014"/>
    <lineage>
        <taxon>Bacteria</taxon>
        <taxon>Bacillati</taxon>
        <taxon>Actinomycetota</taxon>
        <taxon>Actinomycetes</taxon>
        <taxon>Micrococcales</taxon>
        <taxon>Microbacteriaceae</taxon>
        <taxon>Microbacterium</taxon>
    </lineage>
</organism>
<evidence type="ECO:0000256" key="1">
    <source>
        <dbReference type="SAM" id="MobiDB-lite"/>
    </source>
</evidence>
<feature type="region of interest" description="Disordered" evidence="1">
    <location>
        <begin position="143"/>
        <end position="171"/>
    </location>
</feature>
<reference evidence="3" key="1">
    <citation type="journal article" date="2019" name="Int. J. Syst. Evol. Microbiol.">
        <title>The Global Catalogue of Microorganisms (GCM) 10K type strain sequencing project: providing services to taxonomists for standard genome sequencing and annotation.</title>
        <authorList>
            <consortium name="The Broad Institute Genomics Platform"/>
            <consortium name="The Broad Institute Genome Sequencing Center for Infectious Disease"/>
            <person name="Wu L."/>
            <person name="Ma J."/>
        </authorList>
    </citation>
    <scope>NUCLEOTIDE SEQUENCE [LARGE SCALE GENOMIC DNA]</scope>
    <source>
        <strain evidence="3">CCUG 54523</strain>
    </source>
</reference>
<feature type="region of interest" description="Disordered" evidence="1">
    <location>
        <begin position="1"/>
        <end position="111"/>
    </location>
</feature>
<evidence type="ECO:0008006" key="4">
    <source>
        <dbReference type="Google" id="ProtNLM"/>
    </source>
</evidence>
<feature type="compositionally biased region" description="Polar residues" evidence="1">
    <location>
        <begin position="159"/>
        <end position="171"/>
    </location>
</feature>
<dbReference type="Proteomes" id="UP001597055">
    <property type="component" value="Unassembled WGS sequence"/>
</dbReference>
<dbReference type="RefSeq" id="WP_204980277.1">
    <property type="nucleotide sequence ID" value="NZ_JBHTII010000001.1"/>
</dbReference>
<name>A0ABW3AF54_9MICO</name>
<proteinExistence type="predicted"/>
<evidence type="ECO:0000313" key="3">
    <source>
        <dbReference type="Proteomes" id="UP001597055"/>
    </source>
</evidence>
<gene>
    <name evidence="2" type="ORF">ACFQ0P_03040</name>
</gene>
<accession>A0ABW3AF54</accession>